<proteinExistence type="predicted"/>
<dbReference type="InterPro" id="IPR012349">
    <property type="entry name" value="Split_barrel_FMN-bd"/>
</dbReference>
<dbReference type="Pfam" id="PF01243">
    <property type="entry name" value="PNPOx_N"/>
    <property type="match status" value="1"/>
</dbReference>
<feature type="region of interest" description="Disordered" evidence="5">
    <location>
        <begin position="175"/>
        <end position="201"/>
    </location>
</feature>
<organism evidence="7 8">
    <name type="scientific">Pseudonocardia humida</name>
    <dbReference type="NCBI Taxonomy" id="2800819"/>
    <lineage>
        <taxon>Bacteria</taxon>
        <taxon>Bacillati</taxon>
        <taxon>Actinomycetota</taxon>
        <taxon>Actinomycetes</taxon>
        <taxon>Pseudonocardiales</taxon>
        <taxon>Pseudonocardiaceae</taxon>
        <taxon>Pseudonocardia</taxon>
    </lineage>
</organism>
<evidence type="ECO:0000256" key="2">
    <source>
        <dbReference type="ARBA" id="ARBA00022630"/>
    </source>
</evidence>
<keyword evidence="4" id="KW-0560">Oxidoreductase</keyword>
<dbReference type="Proteomes" id="UP001165283">
    <property type="component" value="Unassembled WGS sequence"/>
</dbReference>
<evidence type="ECO:0000313" key="8">
    <source>
        <dbReference type="Proteomes" id="UP001165283"/>
    </source>
</evidence>
<dbReference type="RefSeq" id="WP_252445879.1">
    <property type="nucleotide sequence ID" value="NZ_JAGSOV010000082.1"/>
</dbReference>
<feature type="domain" description="Pyridoxamine 5'-phosphate oxidase N-terminal" evidence="6">
    <location>
        <begin position="22"/>
        <end position="123"/>
    </location>
</feature>
<reference evidence="7" key="1">
    <citation type="submission" date="2021-04" db="EMBL/GenBank/DDBJ databases">
        <title>Pseudonocardia sp. nov., isolated from sandy soil of mangrove forest.</title>
        <authorList>
            <person name="Zan Z."/>
            <person name="Huang R."/>
            <person name="Liu W."/>
        </authorList>
    </citation>
    <scope>NUCLEOTIDE SEQUENCE</scope>
    <source>
        <strain evidence="7">S2-4</strain>
    </source>
</reference>
<evidence type="ECO:0000256" key="4">
    <source>
        <dbReference type="ARBA" id="ARBA00023002"/>
    </source>
</evidence>
<name>A0ABT1ABJ1_9PSEU</name>
<dbReference type="InterPro" id="IPR011576">
    <property type="entry name" value="Pyridox_Oxase_N"/>
</dbReference>
<keyword evidence="2" id="KW-0285">Flavoprotein</keyword>
<comment type="caution">
    <text evidence="7">The sequence shown here is derived from an EMBL/GenBank/DDBJ whole genome shotgun (WGS) entry which is preliminary data.</text>
</comment>
<dbReference type="PANTHER" id="PTHR10851">
    <property type="entry name" value="PYRIDOXINE-5-PHOSPHATE OXIDASE"/>
    <property type="match status" value="1"/>
</dbReference>
<accession>A0ABT1ABJ1</accession>
<keyword evidence="8" id="KW-1185">Reference proteome</keyword>
<dbReference type="EMBL" id="JAGSOV010000082">
    <property type="protein sequence ID" value="MCO1660397.1"/>
    <property type="molecule type" value="Genomic_DNA"/>
</dbReference>
<comment type="cofactor">
    <cofactor evidence="1">
        <name>FMN</name>
        <dbReference type="ChEBI" id="CHEBI:58210"/>
    </cofactor>
</comment>
<dbReference type="Gene3D" id="2.30.110.10">
    <property type="entry name" value="Electron Transport, Fmn-binding Protein, Chain A"/>
    <property type="match status" value="1"/>
</dbReference>
<dbReference type="InterPro" id="IPR000659">
    <property type="entry name" value="Pyridox_Oxase"/>
</dbReference>
<dbReference type="PANTHER" id="PTHR10851:SF0">
    <property type="entry name" value="PYRIDOXINE-5'-PHOSPHATE OXIDASE"/>
    <property type="match status" value="1"/>
</dbReference>
<sequence length="201" mass="21186">MPEPLEPDAMAVLSRWVAEAGAAGLPLPSTMTLATTGPDGPHARTVLVTAVDAESVRFHSSTPTGKTVDLDADPRASGVFHWPALGRQATLTGRAAQLDAAVSRAAFPTRPRQLQLVAWAYEELLPGLSGPVYGVAPDAVRAAFDAAATRESSAAAPPSWTTIALVPHRLDFWQAGTETTPPTKTRYDRTPTGWTSTPVLP</sequence>
<evidence type="ECO:0000256" key="5">
    <source>
        <dbReference type="SAM" id="MobiDB-lite"/>
    </source>
</evidence>
<evidence type="ECO:0000256" key="1">
    <source>
        <dbReference type="ARBA" id="ARBA00001917"/>
    </source>
</evidence>
<evidence type="ECO:0000259" key="6">
    <source>
        <dbReference type="Pfam" id="PF01243"/>
    </source>
</evidence>
<gene>
    <name evidence="7" type="ORF">KDL28_35595</name>
</gene>
<protein>
    <submittedName>
        <fullName evidence="7">Pyridoxamine 5'-phosphate oxidase family protein</fullName>
    </submittedName>
</protein>
<dbReference type="SUPFAM" id="SSF50475">
    <property type="entry name" value="FMN-binding split barrel"/>
    <property type="match status" value="1"/>
</dbReference>
<feature type="compositionally biased region" description="Polar residues" evidence="5">
    <location>
        <begin position="192"/>
        <end position="201"/>
    </location>
</feature>
<evidence type="ECO:0000256" key="3">
    <source>
        <dbReference type="ARBA" id="ARBA00022643"/>
    </source>
</evidence>
<evidence type="ECO:0000313" key="7">
    <source>
        <dbReference type="EMBL" id="MCO1660397.1"/>
    </source>
</evidence>
<keyword evidence="3" id="KW-0288">FMN</keyword>